<proteinExistence type="predicted"/>
<dbReference type="InterPro" id="IPR001841">
    <property type="entry name" value="Znf_RING"/>
</dbReference>
<keyword evidence="5 8" id="KW-0863">Zinc-finger</keyword>
<dbReference type="GO" id="GO:0008270">
    <property type="term" value="F:zinc ion binding"/>
    <property type="evidence" value="ECO:0007669"/>
    <property type="project" value="UniProtKB-KW"/>
</dbReference>
<dbReference type="InterPro" id="IPR039525">
    <property type="entry name" value="RNF126-like_zinc-ribbon"/>
</dbReference>
<dbReference type="PANTHER" id="PTHR15710:SF18">
    <property type="entry name" value="RING-TYPE E3 UBIQUITIN TRANSFERASE"/>
    <property type="match status" value="1"/>
</dbReference>
<evidence type="ECO:0000256" key="1">
    <source>
        <dbReference type="ARBA" id="ARBA00000900"/>
    </source>
</evidence>
<evidence type="ECO:0000313" key="11">
    <source>
        <dbReference type="Proteomes" id="UP001187471"/>
    </source>
</evidence>
<dbReference type="CDD" id="cd16667">
    <property type="entry name" value="RING-H2_RNF126-like"/>
    <property type="match status" value="1"/>
</dbReference>
<evidence type="ECO:0000256" key="7">
    <source>
        <dbReference type="ARBA" id="ARBA00022833"/>
    </source>
</evidence>
<reference evidence="10" key="1">
    <citation type="submission" date="2022-12" db="EMBL/GenBank/DDBJ databases">
        <title>Draft genome assemblies for two species of Escallonia (Escalloniales).</title>
        <authorList>
            <person name="Chanderbali A."/>
            <person name="Dervinis C."/>
            <person name="Anghel I."/>
            <person name="Soltis D."/>
            <person name="Soltis P."/>
            <person name="Zapata F."/>
        </authorList>
    </citation>
    <scope>NUCLEOTIDE SEQUENCE</scope>
    <source>
        <strain evidence="10">UCBG92.1500</strain>
        <tissue evidence="10">Leaf</tissue>
    </source>
</reference>
<dbReference type="AlphaFoldDB" id="A0AA88R5X5"/>
<evidence type="ECO:0000256" key="5">
    <source>
        <dbReference type="ARBA" id="ARBA00022771"/>
    </source>
</evidence>
<name>A0AA88R5X5_9ASTE</name>
<dbReference type="FunFam" id="3.30.40.10:FF:000022">
    <property type="entry name" value="E3 ubiquitin-protein ligase RING1-like"/>
    <property type="match status" value="1"/>
</dbReference>
<dbReference type="Proteomes" id="UP001187471">
    <property type="component" value="Unassembled WGS sequence"/>
</dbReference>
<accession>A0AA88R5X5</accession>
<evidence type="ECO:0000256" key="4">
    <source>
        <dbReference type="ARBA" id="ARBA00022723"/>
    </source>
</evidence>
<keyword evidence="4" id="KW-0479">Metal-binding</keyword>
<dbReference type="GO" id="GO:0016567">
    <property type="term" value="P:protein ubiquitination"/>
    <property type="evidence" value="ECO:0007669"/>
    <property type="project" value="TreeGrafter"/>
</dbReference>
<dbReference type="GO" id="GO:0061630">
    <property type="term" value="F:ubiquitin protein ligase activity"/>
    <property type="evidence" value="ECO:0007669"/>
    <property type="project" value="UniProtKB-EC"/>
</dbReference>
<evidence type="ECO:0000259" key="9">
    <source>
        <dbReference type="PROSITE" id="PS50089"/>
    </source>
</evidence>
<evidence type="ECO:0000256" key="8">
    <source>
        <dbReference type="PROSITE-ProRule" id="PRU00175"/>
    </source>
</evidence>
<evidence type="ECO:0000256" key="2">
    <source>
        <dbReference type="ARBA" id="ARBA00012483"/>
    </source>
</evidence>
<dbReference type="PANTHER" id="PTHR15710">
    <property type="entry name" value="E3 UBIQUITIN-PROTEIN LIGASE PRAJA"/>
    <property type="match status" value="1"/>
</dbReference>
<dbReference type="InterPro" id="IPR013083">
    <property type="entry name" value="Znf_RING/FYVE/PHD"/>
</dbReference>
<comment type="caution">
    <text evidence="10">The sequence shown here is derived from an EMBL/GenBank/DDBJ whole genome shotgun (WGS) entry which is preliminary data.</text>
</comment>
<evidence type="ECO:0000256" key="3">
    <source>
        <dbReference type="ARBA" id="ARBA00022679"/>
    </source>
</evidence>
<keyword evidence="7" id="KW-0862">Zinc</keyword>
<dbReference type="GO" id="GO:0005737">
    <property type="term" value="C:cytoplasm"/>
    <property type="evidence" value="ECO:0007669"/>
    <property type="project" value="TreeGrafter"/>
</dbReference>
<keyword evidence="3" id="KW-0808">Transferase</keyword>
<evidence type="ECO:0000256" key="6">
    <source>
        <dbReference type="ARBA" id="ARBA00022786"/>
    </source>
</evidence>
<keyword evidence="11" id="KW-1185">Reference proteome</keyword>
<dbReference type="SUPFAM" id="SSF57850">
    <property type="entry name" value="RING/U-box"/>
    <property type="match status" value="1"/>
</dbReference>
<evidence type="ECO:0000313" key="10">
    <source>
        <dbReference type="EMBL" id="KAK2979868.1"/>
    </source>
</evidence>
<feature type="domain" description="RING-type" evidence="9">
    <location>
        <begin position="209"/>
        <end position="250"/>
    </location>
</feature>
<keyword evidence="6" id="KW-0833">Ubl conjugation pathway</keyword>
<dbReference type="EMBL" id="JAVXUO010001702">
    <property type="protein sequence ID" value="KAK2979868.1"/>
    <property type="molecule type" value="Genomic_DNA"/>
</dbReference>
<dbReference type="Pfam" id="PF13639">
    <property type="entry name" value="zf-RING_2"/>
    <property type="match status" value="1"/>
</dbReference>
<gene>
    <name evidence="10" type="ORF">RJ640_024369</name>
</gene>
<dbReference type="PROSITE" id="PS50089">
    <property type="entry name" value="ZF_RING_2"/>
    <property type="match status" value="1"/>
</dbReference>
<organism evidence="10 11">
    <name type="scientific">Escallonia rubra</name>
    <dbReference type="NCBI Taxonomy" id="112253"/>
    <lineage>
        <taxon>Eukaryota</taxon>
        <taxon>Viridiplantae</taxon>
        <taxon>Streptophyta</taxon>
        <taxon>Embryophyta</taxon>
        <taxon>Tracheophyta</taxon>
        <taxon>Spermatophyta</taxon>
        <taxon>Magnoliopsida</taxon>
        <taxon>eudicotyledons</taxon>
        <taxon>Gunneridae</taxon>
        <taxon>Pentapetalae</taxon>
        <taxon>asterids</taxon>
        <taxon>campanulids</taxon>
        <taxon>Escalloniales</taxon>
        <taxon>Escalloniaceae</taxon>
        <taxon>Escallonia</taxon>
    </lineage>
</organism>
<dbReference type="Gene3D" id="3.30.40.10">
    <property type="entry name" value="Zinc/RING finger domain, C3HC4 (zinc finger)"/>
    <property type="match status" value="1"/>
</dbReference>
<comment type="catalytic activity">
    <reaction evidence="1">
        <text>S-ubiquitinyl-[E2 ubiquitin-conjugating enzyme]-L-cysteine + [acceptor protein]-L-lysine = [E2 ubiquitin-conjugating enzyme]-L-cysteine + N(6)-ubiquitinyl-[acceptor protein]-L-lysine.</text>
        <dbReference type="EC" id="2.3.2.27"/>
    </reaction>
</comment>
<dbReference type="Pfam" id="PF14369">
    <property type="entry name" value="Zn_ribbon_19"/>
    <property type="match status" value="1"/>
</dbReference>
<dbReference type="SMART" id="SM00184">
    <property type="entry name" value="RING"/>
    <property type="match status" value="1"/>
</dbReference>
<sequence length="363" mass="40799">MSLIPSNRTYQLFWCYQCHLTVRIASENPSETVCPRCFGQFLNEIDVSRPRPVLEFTDFDPSHEARILEALSLMFDPLIGFRNHGVNVIDNRSSDFGRRGRLWPWRRRRSFVDGTDDWGPESGILARPRSWIILRPGGPPPIRQNAQPEGLIPLPGDAGDYFVGRGMDELIEQLTQNDRPGPAPVPESVIDALPTVKITPTHLINDSACPVCKEEFKVGGEARELPCNHIYHSECIIPWLRLHNSCPVCRHELPVPTDGGIRDGDSSEDSHGGGGGRCPRCLRWRQLTSLWPSRFRYRPLNPHRHNITTSRGEGIDVMNGGDDKLRTLGKERLSILSSKSEEVIRMTGRKGHGGGIQVETPEL</sequence>
<protein>
    <recommendedName>
        <fullName evidence="2">RING-type E3 ubiquitin transferase</fullName>
        <ecNumber evidence="2">2.3.2.27</ecNumber>
    </recommendedName>
</protein>
<dbReference type="EC" id="2.3.2.27" evidence="2"/>